<dbReference type="SUPFAM" id="SSF58104">
    <property type="entry name" value="Methyl-accepting chemotaxis protein (MCP) signaling domain"/>
    <property type="match status" value="1"/>
</dbReference>
<evidence type="ECO:0000256" key="4">
    <source>
        <dbReference type="ARBA" id="ARBA00029447"/>
    </source>
</evidence>
<keyword evidence="2" id="KW-0997">Cell inner membrane</keyword>
<proteinExistence type="inferred from homology"/>
<comment type="subcellular location">
    <subcellularLocation>
        <location evidence="1">Cell inner membrane</location>
        <topology evidence="1">Multi-pass membrane protein</topology>
    </subcellularLocation>
</comment>
<feature type="transmembrane region" description="Helical" evidence="6">
    <location>
        <begin position="258"/>
        <end position="279"/>
    </location>
</feature>
<feature type="domain" description="T-SNARE coiled-coil homology" evidence="8">
    <location>
        <begin position="524"/>
        <end position="572"/>
    </location>
</feature>
<dbReference type="SMART" id="SM00283">
    <property type="entry name" value="MA"/>
    <property type="match status" value="1"/>
</dbReference>
<organism evidence="10 11">
    <name type="scientific">Shewanella maritima</name>
    <dbReference type="NCBI Taxonomy" id="2520507"/>
    <lineage>
        <taxon>Bacteria</taxon>
        <taxon>Pseudomonadati</taxon>
        <taxon>Pseudomonadota</taxon>
        <taxon>Gammaproteobacteria</taxon>
        <taxon>Alteromonadales</taxon>
        <taxon>Shewanellaceae</taxon>
        <taxon>Shewanella</taxon>
    </lineage>
</organism>
<evidence type="ECO:0000256" key="3">
    <source>
        <dbReference type="ARBA" id="ARBA00023224"/>
    </source>
</evidence>
<evidence type="ECO:0000259" key="9">
    <source>
        <dbReference type="PROSITE" id="PS50885"/>
    </source>
</evidence>
<dbReference type="CDD" id="cd11386">
    <property type="entry name" value="MCP_signal"/>
    <property type="match status" value="1"/>
</dbReference>
<dbReference type="OrthoDB" id="8724845at2"/>
<evidence type="ECO:0000256" key="1">
    <source>
        <dbReference type="ARBA" id="ARBA00004429"/>
    </source>
</evidence>
<dbReference type="Gene3D" id="1.10.287.950">
    <property type="entry name" value="Methyl-accepting chemotaxis protein"/>
    <property type="match status" value="1"/>
</dbReference>
<evidence type="ECO:0000256" key="2">
    <source>
        <dbReference type="ARBA" id="ARBA00022519"/>
    </source>
</evidence>
<evidence type="ECO:0000256" key="6">
    <source>
        <dbReference type="SAM" id="Phobius"/>
    </source>
</evidence>
<feature type="domain" description="HAMP" evidence="9">
    <location>
        <begin position="283"/>
        <end position="336"/>
    </location>
</feature>
<keyword evidence="6" id="KW-0812">Transmembrane</keyword>
<dbReference type="Proteomes" id="UP000291106">
    <property type="component" value="Chromosome"/>
</dbReference>
<dbReference type="Pfam" id="PF00015">
    <property type="entry name" value="MCPsignal"/>
    <property type="match status" value="1"/>
</dbReference>
<dbReference type="InterPro" id="IPR004089">
    <property type="entry name" value="MCPsignal_dom"/>
</dbReference>
<dbReference type="PRINTS" id="PR00260">
    <property type="entry name" value="CHEMTRNSDUCR"/>
</dbReference>
<comment type="similarity">
    <text evidence="4">Belongs to the methyl-accepting chemotaxis (MCP) protein family.</text>
</comment>
<keyword evidence="2" id="KW-1003">Cell membrane</keyword>
<dbReference type="KEGG" id="smai:EXU30_08455"/>
<dbReference type="EMBL" id="CP036200">
    <property type="protein sequence ID" value="QBF82717.1"/>
    <property type="molecule type" value="Genomic_DNA"/>
</dbReference>
<evidence type="ECO:0000256" key="5">
    <source>
        <dbReference type="PROSITE-ProRule" id="PRU00284"/>
    </source>
</evidence>
<dbReference type="GO" id="GO:0006935">
    <property type="term" value="P:chemotaxis"/>
    <property type="evidence" value="ECO:0007669"/>
    <property type="project" value="InterPro"/>
</dbReference>
<dbReference type="InterPro" id="IPR000727">
    <property type="entry name" value="T_SNARE_dom"/>
</dbReference>
<evidence type="ECO:0000313" key="10">
    <source>
        <dbReference type="EMBL" id="QBF82717.1"/>
    </source>
</evidence>
<dbReference type="InterPro" id="IPR003660">
    <property type="entry name" value="HAMP_dom"/>
</dbReference>
<keyword evidence="3 5" id="KW-0807">Transducer</keyword>
<feature type="transmembrane region" description="Helical" evidence="6">
    <location>
        <begin position="12"/>
        <end position="33"/>
    </location>
</feature>
<dbReference type="RefSeq" id="WP_130599123.1">
    <property type="nucleotide sequence ID" value="NZ_CP036200.1"/>
</dbReference>
<dbReference type="PROSITE" id="PS50192">
    <property type="entry name" value="T_SNARE"/>
    <property type="match status" value="1"/>
</dbReference>
<reference evidence="10 11" key="1">
    <citation type="submission" date="2019-02" db="EMBL/GenBank/DDBJ databases">
        <title>Shewanella sp. D4-2 isolated from Dokdo Island.</title>
        <authorList>
            <person name="Baek K."/>
        </authorList>
    </citation>
    <scope>NUCLEOTIDE SEQUENCE [LARGE SCALE GENOMIC DNA]</scope>
    <source>
        <strain evidence="10 11">D4-2</strain>
    </source>
</reference>
<evidence type="ECO:0000313" key="11">
    <source>
        <dbReference type="Proteomes" id="UP000291106"/>
    </source>
</evidence>
<dbReference type="FunFam" id="1.10.287.950:FF:000001">
    <property type="entry name" value="Methyl-accepting chemotaxis sensory transducer"/>
    <property type="match status" value="1"/>
</dbReference>
<dbReference type="AlphaFoldDB" id="A0A411PGK9"/>
<keyword evidence="6" id="KW-0472">Membrane</keyword>
<name>A0A411PGK9_9GAMM</name>
<feature type="domain" description="Methyl-accepting transducer" evidence="7">
    <location>
        <begin position="337"/>
        <end position="573"/>
    </location>
</feature>
<dbReference type="GO" id="GO:0004888">
    <property type="term" value="F:transmembrane signaling receptor activity"/>
    <property type="evidence" value="ECO:0007669"/>
    <property type="project" value="InterPro"/>
</dbReference>
<sequence>MFNADISLRSKLIVLISFVIGSLLLLFLFSHYFSTRQDKLAEIKATVLDINIIALQLRRNEKDFLLRKDEKYLDKFQGNYQTLVNRIEALDVDESVLNKASLVNNFTQYQSYFVSLVNTMKQKGLDEKSGRYGELRAATHKLESLLNQHNKHQDLISMLTLRRHEKDYMLRQNDKYLQRLDAEAAKLATSLSQLPQALEFLQGYRNGISAYAELNNQIGLTPKSGLRGQMREATHQAEEQLKQATTNLGDYLNTQARIAFWLSLTLFLLVSIGLTLAVVKLSRNIRKPIRDAVNSIHGIINERDFKLRVPKKADDEFGQIIDAINDFISFAQKINLSMRELREVTQEVESRALLSEEQLQQQAQKCESVAAASNELEYSVDEIVQTTSKTAETTGAIATHVDDGTEQLDVMHGKFNDTADSLVKSAEHIEVLKSKTHNINNFIDEIQSIAEQTNLLALNAAIEAARAGESGRGFSVVADEVRTLAARTQESTQQITHIIAELQKLTQDAFTEVTDCKNMSMSNLDEVDKSRQILANVATEVESIHDMATNIATSVEQQSCMLKDINENITDIKESCDILTERARNNHKTCSVANEKTLLIGHF</sequence>
<dbReference type="PROSITE" id="PS50885">
    <property type="entry name" value="HAMP"/>
    <property type="match status" value="1"/>
</dbReference>
<dbReference type="SMART" id="SM01358">
    <property type="entry name" value="HBM"/>
    <property type="match status" value="1"/>
</dbReference>
<dbReference type="InterPro" id="IPR004090">
    <property type="entry name" value="Chemotax_Me-accpt_rcpt"/>
</dbReference>
<keyword evidence="6" id="KW-1133">Transmembrane helix</keyword>
<gene>
    <name evidence="10" type="ORF">EXU30_08455</name>
</gene>
<protein>
    <submittedName>
        <fullName evidence="10">Methyl-accepting chemotaxis protein</fullName>
    </submittedName>
</protein>
<accession>A0A411PGK9</accession>
<evidence type="ECO:0000259" key="8">
    <source>
        <dbReference type="PROSITE" id="PS50192"/>
    </source>
</evidence>
<dbReference type="PANTHER" id="PTHR32089">
    <property type="entry name" value="METHYL-ACCEPTING CHEMOTAXIS PROTEIN MCPB"/>
    <property type="match status" value="1"/>
</dbReference>
<dbReference type="PANTHER" id="PTHR32089:SF120">
    <property type="entry name" value="METHYL-ACCEPTING CHEMOTAXIS PROTEIN TLPQ"/>
    <property type="match status" value="1"/>
</dbReference>
<dbReference type="InterPro" id="IPR032255">
    <property type="entry name" value="HBM"/>
</dbReference>
<dbReference type="GO" id="GO:0007165">
    <property type="term" value="P:signal transduction"/>
    <property type="evidence" value="ECO:0007669"/>
    <property type="project" value="UniProtKB-KW"/>
</dbReference>
<keyword evidence="11" id="KW-1185">Reference proteome</keyword>
<dbReference type="PROSITE" id="PS50111">
    <property type="entry name" value="CHEMOTAXIS_TRANSDUC_2"/>
    <property type="match status" value="1"/>
</dbReference>
<dbReference type="GO" id="GO:0005886">
    <property type="term" value="C:plasma membrane"/>
    <property type="evidence" value="ECO:0007669"/>
    <property type="project" value="UniProtKB-SubCell"/>
</dbReference>
<evidence type="ECO:0000259" key="7">
    <source>
        <dbReference type="PROSITE" id="PS50111"/>
    </source>
</evidence>